<reference evidence="1 2" key="1">
    <citation type="submission" date="2014-04" db="EMBL/GenBank/DDBJ databases">
        <title>Evolutionary Origins and Diversification of the Mycorrhizal Mutualists.</title>
        <authorList>
            <consortium name="DOE Joint Genome Institute"/>
            <consortium name="Mycorrhizal Genomics Consortium"/>
            <person name="Kohler A."/>
            <person name="Kuo A."/>
            <person name="Nagy L.G."/>
            <person name="Floudas D."/>
            <person name="Copeland A."/>
            <person name="Barry K.W."/>
            <person name="Cichocki N."/>
            <person name="Veneault-Fourrey C."/>
            <person name="LaButti K."/>
            <person name="Lindquist E.A."/>
            <person name="Lipzen A."/>
            <person name="Lundell T."/>
            <person name="Morin E."/>
            <person name="Murat C."/>
            <person name="Riley R."/>
            <person name="Ohm R."/>
            <person name="Sun H."/>
            <person name="Tunlid A."/>
            <person name="Henrissat B."/>
            <person name="Grigoriev I.V."/>
            <person name="Hibbett D.S."/>
            <person name="Martin F."/>
        </authorList>
    </citation>
    <scope>NUCLEOTIDE SEQUENCE [LARGE SCALE GENOMIC DNA]</scope>
    <source>
        <strain evidence="1 2">FD-317 M1</strain>
    </source>
</reference>
<organism evidence="1 2">
    <name type="scientific">Collybiopsis luxurians FD-317 M1</name>
    <dbReference type="NCBI Taxonomy" id="944289"/>
    <lineage>
        <taxon>Eukaryota</taxon>
        <taxon>Fungi</taxon>
        <taxon>Dikarya</taxon>
        <taxon>Basidiomycota</taxon>
        <taxon>Agaricomycotina</taxon>
        <taxon>Agaricomycetes</taxon>
        <taxon>Agaricomycetidae</taxon>
        <taxon>Agaricales</taxon>
        <taxon>Marasmiineae</taxon>
        <taxon>Omphalotaceae</taxon>
        <taxon>Collybiopsis</taxon>
        <taxon>Collybiopsis luxurians</taxon>
    </lineage>
</organism>
<name>A0A0D0BBR9_9AGAR</name>
<accession>A0A0D0BBR9</accession>
<protein>
    <submittedName>
        <fullName evidence="1">Uncharacterized protein</fullName>
    </submittedName>
</protein>
<sequence>MSACINKRNFNKIPAPGTRLIVLLEELKVSAGFPKGRLSSLSVRLHDVKRKTFCGNSLKQLDIGLEDSLNMLKSEYFGAPGIRQGDFSEIFTDFDARLGRILVHCEELVKRLTERYAVLAIAYLQYDFKTIKKIHEQVKQKDSELRVSELNTV</sequence>
<evidence type="ECO:0000313" key="1">
    <source>
        <dbReference type="EMBL" id="KIK61175.1"/>
    </source>
</evidence>
<evidence type="ECO:0000313" key="2">
    <source>
        <dbReference type="Proteomes" id="UP000053593"/>
    </source>
</evidence>
<dbReference type="Proteomes" id="UP000053593">
    <property type="component" value="Unassembled WGS sequence"/>
</dbReference>
<dbReference type="EMBL" id="KN834772">
    <property type="protein sequence ID" value="KIK61175.1"/>
    <property type="molecule type" value="Genomic_DNA"/>
</dbReference>
<proteinExistence type="predicted"/>
<gene>
    <name evidence="1" type="ORF">GYMLUDRAFT_59123</name>
</gene>
<dbReference type="AlphaFoldDB" id="A0A0D0BBR9"/>
<keyword evidence="2" id="KW-1185">Reference proteome</keyword>
<dbReference type="HOGENOM" id="CLU_1713480_0_0_1"/>